<dbReference type="RefSeq" id="WP_336808483.1">
    <property type="nucleotide sequence ID" value="NZ_JBBBNY010000012.1"/>
</dbReference>
<dbReference type="InterPro" id="IPR000182">
    <property type="entry name" value="GNAT_dom"/>
</dbReference>
<dbReference type="PANTHER" id="PTHR43792:SF1">
    <property type="entry name" value="N-ACETYLTRANSFERASE DOMAIN-CONTAINING PROTEIN"/>
    <property type="match status" value="1"/>
</dbReference>
<dbReference type="PANTHER" id="PTHR43792">
    <property type="entry name" value="GNAT FAMILY, PUTATIVE (AFU_ORTHOLOGUE AFUA_3G00765)-RELATED-RELATED"/>
    <property type="match status" value="1"/>
</dbReference>
<evidence type="ECO:0000259" key="1">
    <source>
        <dbReference type="PROSITE" id="PS51186"/>
    </source>
</evidence>
<dbReference type="PROSITE" id="PS51186">
    <property type="entry name" value="GNAT"/>
    <property type="match status" value="1"/>
</dbReference>
<dbReference type="InterPro" id="IPR051531">
    <property type="entry name" value="N-acetyltransferase"/>
</dbReference>
<gene>
    <name evidence="2" type="ORF">WAT24_13830</name>
</gene>
<dbReference type="EMBL" id="JBBBNY010000012">
    <property type="protein sequence ID" value="MEI7037844.1"/>
    <property type="molecule type" value="Genomic_DNA"/>
</dbReference>
<name>A0ABU8JE35_9GAMM</name>
<protein>
    <submittedName>
        <fullName evidence="2">GNAT family N-acetyltransferase</fullName>
    </submittedName>
</protein>
<dbReference type="Gene3D" id="3.40.630.30">
    <property type="match status" value="1"/>
</dbReference>
<accession>A0ABU8JE35</accession>
<dbReference type="SUPFAM" id="SSF55729">
    <property type="entry name" value="Acyl-CoA N-acyltransferases (Nat)"/>
    <property type="match status" value="1"/>
</dbReference>
<proteinExistence type="predicted"/>
<evidence type="ECO:0000313" key="2">
    <source>
        <dbReference type="EMBL" id="MEI7037844.1"/>
    </source>
</evidence>
<evidence type="ECO:0000313" key="3">
    <source>
        <dbReference type="Proteomes" id="UP001381174"/>
    </source>
</evidence>
<comment type="caution">
    <text evidence="2">The sequence shown here is derived from an EMBL/GenBank/DDBJ whole genome shotgun (WGS) entry which is preliminary data.</text>
</comment>
<reference evidence="2 3" key="1">
    <citation type="journal article" date="2014" name="Int. J. Syst. Evol. Microbiol.">
        <title>Fulvimonas yonginensis sp. nov., isolated from greenhouse soil, and emended description of the genus Fulvimonas.</title>
        <authorList>
            <person name="Ahn J.H."/>
            <person name="Kim S.J."/>
            <person name="Weon H.Y."/>
            <person name="Hong S.B."/>
            <person name="Seok S.J."/>
            <person name="Kwon S.W."/>
        </authorList>
    </citation>
    <scope>NUCLEOTIDE SEQUENCE [LARGE SCALE GENOMIC DNA]</scope>
    <source>
        <strain evidence="2 3">KACC 16952</strain>
    </source>
</reference>
<dbReference type="InterPro" id="IPR016181">
    <property type="entry name" value="Acyl_CoA_acyltransferase"/>
</dbReference>
<sequence length="185" mass="19703">MTSIRTGRLVIRPFTLDDAAFILRQLNEPSFVRHIADKGVRDLDGARGYLRDGPMASYARHGFGLWCVELGGAGTPIGMCGLIRRDYLPDIDIGYAFLPEYGGSGYAYEAAAAVLGHARHVLGVRRVLAIVNEDNAPSIRLLGKLGFEANGTVAVPGTEREVRLFAVHLGEAAQAQLAPTGAAGA</sequence>
<dbReference type="Pfam" id="PF13302">
    <property type="entry name" value="Acetyltransf_3"/>
    <property type="match status" value="1"/>
</dbReference>
<feature type="domain" description="N-acetyltransferase" evidence="1">
    <location>
        <begin position="9"/>
        <end position="174"/>
    </location>
</feature>
<keyword evidence="3" id="KW-1185">Reference proteome</keyword>
<dbReference type="Proteomes" id="UP001381174">
    <property type="component" value="Unassembled WGS sequence"/>
</dbReference>
<organism evidence="2 3">
    <name type="scientific">Fulvimonas yonginensis</name>
    <dbReference type="NCBI Taxonomy" id="1495200"/>
    <lineage>
        <taxon>Bacteria</taxon>
        <taxon>Pseudomonadati</taxon>
        <taxon>Pseudomonadota</taxon>
        <taxon>Gammaproteobacteria</taxon>
        <taxon>Lysobacterales</taxon>
        <taxon>Rhodanobacteraceae</taxon>
        <taxon>Fulvimonas</taxon>
    </lineage>
</organism>